<organism evidence="2 3">
    <name type="scientific">Roridomyces roridus</name>
    <dbReference type="NCBI Taxonomy" id="1738132"/>
    <lineage>
        <taxon>Eukaryota</taxon>
        <taxon>Fungi</taxon>
        <taxon>Dikarya</taxon>
        <taxon>Basidiomycota</taxon>
        <taxon>Agaricomycotina</taxon>
        <taxon>Agaricomycetes</taxon>
        <taxon>Agaricomycetidae</taxon>
        <taxon>Agaricales</taxon>
        <taxon>Marasmiineae</taxon>
        <taxon>Mycenaceae</taxon>
        <taxon>Roridomyces</taxon>
    </lineage>
</organism>
<comment type="caution">
    <text evidence="2">The sequence shown here is derived from an EMBL/GenBank/DDBJ whole genome shotgun (WGS) entry which is preliminary data.</text>
</comment>
<feature type="non-terminal residue" evidence="2">
    <location>
        <position position="477"/>
    </location>
</feature>
<feature type="region of interest" description="Disordered" evidence="1">
    <location>
        <begin position="1"/>
        <end position="31"/>
    </location>
</feature>
<feature type="compositionally biased region" description="Low complexity" evidence="1">
    <location>
        <begin position="1"/>
        <end position="10"/>
    </location>
</feature>
<accession>A0AAD7C1J2</accession>
<evidence type="ECO:0000313" key="2">
    <source>
        <dbReference type="EMBL" id="KAJ7636447.1"/>
    </source>
</evidence>
<feature type="region of interest" description="Disordered" evidence="1">
    <location>
        <begin position="432"/>
        <end position="453"/>
    </location>
</feature>
<feature type="compositionally biased region" description="Polar residues" evidence="1">
    <location>
        <begin position="115"/>
        <end position="124"/>
    </location>
</feature>
<evidence type="ECO:0000256" key="1">
    <source>
        <dbReference type="SAM" id="MobiDB-lite"/>
    </source>
</evidence>
<dbReference type="AlphaFoldDB" id="A0AAD7C1J2"/>
<protein>
    <submittedName>
        <fullName evidence="2">Uncharacterized protein</fullName>
    </submittedName>
</protein>
<proteinExistence type="predicted"/>
<feature type="region of interest" description="Disordered" evidence="1">
    <location>
        <begin position="81"/>
        <end position="127"/>
    </location>
</feature>
<dbReference type="EMBL" id="JARKIF010000006">
    <property type="protein sequence ID" value="KAJ7636447.1"/>
    <property type="molecule type" value="Genomic_DNA"/>
</dbReference>
<keyword evidence="3" id="KW-1185">Reference proteome</keyword>
<gene>
    <name evidence="2" type="ORF">FB45DRAFT_1001549</name>
</gene>
<name>A0AAD7C1J2_9AGAR</name>
<feature type="compositionally biased region" description="Polar residues" evidence="1">
    <location>
        <begin position="436"/>
        <end position="448"/>
    </location>
</feature>
<evidence type="ECO:0000313" key="3">
    <source>
        <dbReference type="Proteomes" id="UP001221142"/>
    </source>
</evidence>
<sequence length="477" mass="51775">MPMSSSSYSSDKTLRMPCEKTSNSGKKSRGSQWYAHISERWMRRQDIHIFTDMQVIQKQSDSGGVEVGETRIWVPGSDYASTLIKDSPGNPSAPTDGGTDEKGQIKSSSRKQNDGLISSGTTASKPAVRVKMKDTRQGFSVGGMVPVYRSTWWGLAVEKEVLEEGESLPHAIFIKDREPGSLRNVIDSVDLVHQCPSAGIEAAVGTKTKWSITVVITQAAAAPTPTPRLYGIIKHHASKQLALGSSGMVPAQWQCAANMYPGSDGRGRGVWRGVPGAARRGGRCDVIMWRGEAGVAWRGEVCQVLRVAGVGVRHGRARSGRGEARVRARRLQTSDDGPVGRDWRAGVAGVAALRGGLGGDRSSSPQTMRLMVMVEDKRDGDCSSDGSRDESTARSTESIGLTVYRVYLVVYPVYRVYLVYVYLGKIRLSRGDAEQSHVTSNPTCSRPPSSRAGISMVEHSTQPFLPPELEHLIFELA</sequence>
<dbReference type="Proteomes" id="UP001221142">
    <property type="component" value="Unassembled WGS sequence"/>
</dbReference>
<reference evidence="2" key="1">
    <citation type="submission" date="2023-03" db="EMBL/GenBank/DDBJ databases">
        <title>Massive genome expansion in bonnet fungi (Mycena s.s.) driven by repeated elements and novel gene families across ecological guilds.</title>
        <authorList>
            <consortium name="Lawrence Berkeley National Laboratory"/>
            <person name="Harder C.B."/>
            <person name="Miyauchi S."/>
            <person name="Viragh M."/>
            <person name="Kuo A."/>
            <person name="Thoen E."/>
            <person name="Andreopoulos B."/>
            <person name="Lu D."/>
            <person name="Skrede I."/>
            <person name="Drula E."/>
            <person name="Henrissat B."/>
            <person name="Morin E."/>
            <person name="Kohler A."/>
            <person name="Barry K."/>
            <person name="LaButti K."/>
            <person name="Morin E."/>
            <person name="Salamov A."/>
            <person name="Lipzen A."/>
            <person name="Mereny Z."/>
            <person name="Hegedus B."/>
            <person name="Baldrian P."/>
            <person name="Stursova M."/>
            <person name="Weitz H."/>
            <person name="Taylor A."/>
            <person name="Grigoriev I.V."/>
            <person name="Nagy L.G."/>
            <person name="Martin F."/>
            <person name="Kauserud H."/>
        </authorList>
    </citation>
    <scope>NUCLEOTIDE SEQUENCE</scope>
    <source>
        <strain evidence="2">9284</strain>
    </source>
</reference>